<evidence type="ECO:0000313" key="7">
    <source>
        <dbReference type="Proteomes" id="UP001501414"/>
    </source>
</evidence>
<keyword evidence="1" id="KW-0805">Transcription regulation</keyword>
<dbReference type="EMBL" id="BAAAJK010000004">
    <property type="protein sequence ID" value="GAA1382191.1"/>
    <property type="molecule type" value="Genomic_DNA"/>
</dbReference>
<organism evidence="6 7">
    <name type="scientific">Pseudonocardia kongjuensis</name>
    <dbReference type="NCBI Taxonomy" id="102227"/>
    <lineage>
        <taxon>Bacteria</taxon>
        <taxon>Bacillati</taxon>
        <taxon>Actinomycetota</taxon>
        <taxon>Actinomycetes</taxon>
        <taxon>Pseudonocardiales</taxon>
        <taxon>Pseudonocardiaceae</taxon>
        <taxon>Pseudonocardia</taxon>
    </lineage>
</organism>
<dbReference type="InterPro" id="IPR050204">
    <property type="entry name" value="AraC_XylS_family_regulators"/>
</dbReference>
<name>A0ABP4I671_9PSEU</name>
<dbReference type="Pfam" id="PF12833">
    <property type="entry name" value="HTH_18"/>
    <property type="match status" value="1"/>
</dbReference>
<feature type="domain" description="HTH araC/xylS-type" evidence="5">
    <location>
        <begin position="223"/>
        <end position="328"/>
    </location>
</feature>
<dbReference type="SUPFAM" id="SSF46689">
    <property type="entry name" value="Homeodomain-like"/>
    <property type="match status" value="2"/>
</dbReference>
<evidence type="ECO:0000256" key="4">
    <source>
        <dbReference type="SAM" id="MobiDB-lite"/>
    </source>
</evidence>
<sequence>MTTSSTALRDRPVPAPAAAARSPEDPVDRRFTALVPPPYRPVLGGSGHPLERAVQVGRFGPAEVHVMPAGDRAAVDRLPSAVTVSVILPLTGWIDVRHLHRSFTAVPTRSIAVLSPGSPFLLRWPAHTSSLALCVDIAALTERLEALLPERHRSGPLRFTPHVVGAAHRDVVAGTVQLLAQAAGASGRLTRLLGSQALDTLLLALPHSHSAALAEPTTTASGAAVRDTVDRIVAEQAAHYTVGELAELAAVSLRTLQAGFRAEYGCTPQQYLRRSRLAKAHADLEAADPAGEMTVGDIAARWGFYHLGRFAASFRERFGETPSEVLRRS</sequence>
<dbReference type="Proteomes" id="UP001501414">
    <property type="component" value="Unassembled WGS sequence"/>
</dbReference>
<keyword evidence="2" id="KW-0238">DNA-binding</keyword>
<comment type="caution">
    <text evidence="6">The sequence shown here is derived from an EMBL/GenBank/DDBJ whole genome shotgun (WGS) entry which is preliminary data.</text>
</comment>
<keyword evidence="3" id="KW-0804">Transcription</keyword>
<gene>
    <name evidence="6" type="ORF">GCM10009613_09540</name>
</gene>
<evidence type="ECO:0000256" key="2">
    <source>
        <dbReference type="ARBA" id="ARBA00023125"/>
    </source>
</evidence>
<feature type="region of interest" description="Disordered" evidence="4">
    <location>
        <begin position="1"/>
        <end position="30"/>
    </location>
</feature>
<proteinExistence type="predicted"/>
<accession>A0ABP4I671</accession>
<protein>
    <recommendedName>
        <fullName evidence="5">HTH araC/xylS-type domain-containing protein</fullName>
    </recommendedName>
</protein>
<dbReference type="PROSITE" id="PS01124">
    <property type="entry name" value="HTH_ARAC_FAMILY_2"/>
    <property type="match status" value="1"/>
</dbReference>
<evidence type="ECO:0000313" key="6">
    <source>
        <dbReference type="EMBL" id="GAA1382191.1"/>
    </source>
</evidence>
<dbReference type="PANTHER" id="PTHR46796">
    <property type="entry name" value="HTH-TYPE TRANSCRIPTIONAL ACTIVATOR RHAS-RELATED"/>
    <property type="match status" value="1"/>
</dbReference>
<evidence type="ECO:0000259" key="5">
    <source>
        <dbReference type="PROSITE" id="PS01124"/>
    </source>
</evidence>
<dbReference type="Gene3D" id="1.10.10.60">
    <property type="entry name" value="Homeodomain-like"/>
    <property type="match status" value="1"/>
</dbReference>
<keyword evidence="7" id="KW-1185">Reference proteome</keyword>
<evidence type="ECO:0000256" key="3">
    <source>
        <dbReference type="ARBA" id="ARBA00023163"/>
    </source>
</evidence>
<dbReference type="SMART" id="SM00342">
    <property type="entry name" value="HTH_ARAC"/>
    <property type="match status" value="1"/>
</dbReference>
<dbReference type="RefSeq" id="WP_344018637.1">
    <property type="nucleotide sequence ID" value="NZ_BAAAJK010000004.1"/>
</dbReference>
<dbReference type="InterPro" id="IPR018060">
    <property type="entry name" value="HTH_AraC"/>
</dbReference>
<dbReference type="Pfam" id="PF14525">
    <property type="entry name" value="AraC_binding_2"/>
    <property type="match status" value="1"/>
</dbReference>
<dbReference type="InterPro" id="IPR009057">
    <property type="entry name" value="Homeodomain-like_sf"/>
</dbReference>
<reference evidence="7" key="1">
    <citation type="journal article" date="2019" name="Int. J. Syst. Evol. Microbiol.">
        <title>The Global Catalogue of Microorganisms (GCM) 10K type strain sequencing project: providing services to taxonomists for standard genome sequencing and annotation.</title>
        <authorList>
            <consortium name="The Broad Institute Genomics Platform"/>
            <consortium name="The Broad Institute Genome Sequencing Center for Infectious Disease"/>
            <person name="Wu L."/>
            <person name="Ma J."/>
        </authorList>
    </citation>
    <scope>NUCLEOTIDE SEQUENCE [LARGE SCALE GENOMIC DNA]</scope>
    <source>
        <strain evidence="7">JCM 11896</strain>
    </source>
</reference>
<evidence type="ECO:0000256" key="1">
    <source>
        <dbReference type="ARBA" id="ARBA00023015"/>
    </source>
</evidence>
<dbReference type="InterPro" id="IPR035418">
    <property type="entry name" value="AraC-bd_2"/>
</dbReference>
<dbReference type="PANTHER" id="PTHR46796:SF12">
    <property type="entry name" value="HTH-TYPE DNA-BINDING TRANSCRIPTIONAL ACTIVATOR EUTR"/>
    <property type="match status" value="1"/>
</dbReference>